<feature type="domain" description="GCVT N-terminal" evidence="1">
    <location>
        <begin position="126"/>
        <end position="362"/>
    </location>
</feature>
<accession>A0A1M7LVQ5</accession>
<organism evidence="3 4">
    <name type="scientific">Roseovarius litoreus</name>
    <dbReference type="NCBI Taxonomy" id="1155722"/>
    <lineage>
        <taxon>Bacteria</taxon>
        <taxon>Pseudomonadati</taxon>
        <taxon>Pseudomonadota</taxon>
        <taxon>Alphaproteobacteria</taxon>
        <taxon>Rhodobacterales</taxon>
        <taxon>Roseobacteraceae</taxon>
        <taxon>Roseovarius</taxon>
    </lineage>
</organism>
<dbReference type="Gene3D" id="3.50.50.60">
    <property type="entry name" value="FAD/NAD(P)-binding domain"/>
    <property type="match status" value="1"/>
</dbReference>
<dbReference type="Pfam" id="PF16350">
    <property type="entry name" value="FAO_M"/>
    <property type="match status" value="1"/>
</dbReference>
<dbReference type="Gene3D" id="3.30.70.1400">
    <property type="entry name" value="Aminomethyltransferase beta-barrel domains"/>
    <property type="match status" value="1"/>
</dbReference>
<feature type="domain" description="FAD dependent oxidoreductase central" evidence="2">
    <location>
        <begin position="71"/>
        <end position="122"/>
    </location>
</feature>
<dbReference type="Pfam" id="PF01571">
    <property type="entry name" value="GCV_T"/>
    <property type="match status" value="1"/>
</dbReference>
<dbReference type="InterPro" id="IPR036188">
    <property type="entry name" value="FAD/NAD-bd_sf"/>
</dbReference>
<reference evidence="3 4" key="1">
    <citation type="submission" date="2016-11" db="EMBL/GenBank/DDBJ databases">
        <authorList>
            <person name="Varghese N."/>
            <person name="Submissions S."/>
        </authorList>
    </citation>
    <scope>NUCLEOTIDE SEQUENCE [LARGE SCALE GENOMIC DNA]</scope>
    <source>
        <strain evidence="3 4">DSM 28249</strain>
    </source>
</reference>
<dbReference type="AlphaFoldDB" id="A0A1M7LVQ5"/>
<name>A0A1M7LVQ5_9RHOB</name>
<sequence length="363" mass="40253">WLENAMDRMPILAELGITREVHGAISHPPDGNPLIGPAPGLKNYWCCCGTQIGIGWGPGLTRELANWIVSGTPEINMREFDPRRFGPYADQSYQITKAKEDYLLRHEIPFPHFNRLEGRPVKPSPLHDALKAEGAVFEEVYGHERPRWFAPEGVEAKDIYGFRRTALHDIVGAEVRAVRERAGVMDISAFTKVEVSGPDARVFLDGLVGNRLPAPGRIALTHILNDAGRIELETTVVALTEDRFYLVCAAFFEQRLVDNLTFALKGEDVTITNRSSDWGAFALNGPRARDILRACTTSELSNAGFKWMTAQEIEVGGHRLWAFRMSYAGELGWEFHGPRDAISGAFRAVKLAGKAHGLANYGS</sequence>
<dbReference type="InterPro" id="IPR032503">
    <property type="entry name" value="FAO_M"/>
</dbReference>
<evidence type="ECO:0000313" key="3">
    <source>
        <dbReference type="EMBL" id="SHM81873.1"/>
    </source>
</evidence>
<dbReference type="Proteomes" id="UP000322545">
    <property type="component" value="Unassembled WGS sequence"/>
</dbReference>
<dbReference type="SUPFAM" id="SSF103025">
    <property type="entry name" value="Folate-binding domain"/>
    <property type="match status" value="1"/>
</dbReference>
<protein>
    <submittedName>
        <fullName evidence="3">FAD dependent oxidoreductase central domain-containing protein</fullName>
    </submittedName>
</protein>
<dbReference type="InterPro" id="IPR027266">
    <property type="entry name" value="TrmE/GcvT-like"/>
</dbReference>
<evidence type="ECO:0000259" key="1">
    <source>
        <dbReference type="Pfam" id="PF01571"/>
    </source>
</evidence>
<proteinExistence type="predicted"/>
<dbReference type="Gene3D" id="3.30.9.10">
    <property type="entry name" value="D-Amino Acid Oxidase, subunit A, domain 2"/>
    <property type="match status" value="1"/>
</dbReference>
<keyword evidence="4" id="KW-1185">Reference proteome</keyword>
<dbReference type="InterPro" id="IPR028896">
    <property type="entry name" value="GcvT/YgfZ/DmdA"/>
</dbReference>
<feature type="non-terminal residue" evidence="3">
    <location>
        <position position="1"/>
    </location>
</feature>
<evidence type="ECO:0000313" key="4">
    <source>
        <dbReference type="Proteomes" id="UP000322545"/>
    </source>
</evidence>
<dbReference type="PANTHER" id="PTHR43757:SF11">
    <property type="entry name" value="SARCOSINE DEHYDROGENASE"/>
    <property type="match status" value="1"/>
</dbReference>
<dbReference type="Gene3D" id="3.30.1360.120">
    <property type="entry name" value="Probable tRNA modification gtpase trme, domain 1"/>
    <property type="match status" value="1"/>
</dbReference>
<dbReference type="EMBL" id="FRCB01000029">
    <property type="protein sequence ID" value="SHM81873.1"/>
    <property type="molecule type" value="Genomic_DNA"/>
</dbReference>
<feature type="non-terminal residue" evidence="3">
    <location>
        <position position="363"/>
    </location>
</feature>
<dbReference type="PANTHER" id="PTHR43757">
    <property type="entry name" value="AMINOMETHYLTRANSFERASE"/>
    <property type="match status" value="1"/>
</dbReference>
<gene>
    <name evidence="3" type="ORF">SAMN05443432_1291</name>
</gene>
<dbReference type="InterPro" id="IPR006222">
    <property type="entry name" value="GCVT_N"/>
</dbReference>
<evidence type="ECO:0000259" key="2">
    <source>
        <dbReference type="Pfam" id="PF16350"/>
    </source>
</evidence>
<dbReference type="SUPFAM" id="SSF51905">
    <property type="entry name" value="FAD/NAD(P)-binding domain"/>
    <property type="match status" value="1"/>
</dbReference>